<dbReference type="Proteomes" id="UP000537130">
    <property type="component" value="Unassembled WGS sequence"/>
</dbReference>
<dbReference type="PANTHER" id="PTHR43042">
    <property type="entry name" value="SAM-DEPENDENT METHYLTRANSFERASE"/>
    <property type="match status" value="1"/>
</dbReference>
<dbReference type="Pfam" id="PF10672">
    <property type="entry name" value="Methyltrans_SAM"/>
    <property type="match status" value="1"/>
</dbReference>
<protein>
    <submittedName>
        <fullName evidence="6">23S rRNA (Cytosine1962-C5)-methyltransferase</fullName>
        <ecNumber evidence="6">2.1.1.191</ecNumber>
    </submittedName>
</protein>
<comment type="caution">
    <text evidence="6">The sequence shown here is derived from an EMBL/GenBank/DDBJ whole genome shotgun (WGS) entry which is preliminary data.</text>
</comment>
<dbReference type="GO" id="GO:0008168">
    <property type="term" value="F:methyltransferase activity"/>
    <property type="evidence" value="ECO:0007669"/>
    <property type="project" value="UniProtKB-KW"/>
</dbReference>
<reference evidence="6 7" key="1">
    <citation type="submission" date="2020-08" db="EMBL/GenBank/DDBJ databases">
        <title>Genomic Encyclopedia of Type Strains, Phase III (KMG-III): the genomes of soil and plant-associated and newly described type strains.</title>
        <authorList>
            <person name="Whitman W."/>
        </authorList>
    </citation>
    <scope>NUCLEOTIDE SEQUENCE [LARGE SCALE GENOMIC DNA]</scope>
    <source>
        <strain evidence="6 7">CECT 8654</strain>
    </source>
</reference>
<gene>
    <name evidence="6" type="ORF">FHR99_000387</name>
</gene>
<sequence>MTNFDALRDVLAEASAFDDGQARRVFHGRGGCYPGLEWMTVDDFGDGLWIVLFREPEPEQWQSLIETLAPIRPLRGYACIQHRYERPVRCEWIWGEAPEPPVAREGELEFALQLGGRQNTGYFMDAQPGRDWLRSRCEGRSVLNLFSYTCAFSVAARAAGAERVVNVDMAKAALRTGRDNHRLNGQSMQGVEFLGYDIFRSWKRIRSLGPYDVLVVDPPSFQKGSFDARKDYARILRRIPELTEGKAELLLCLNAPYLSREYFLELVTSELPSVEVEGFLDGRADFPEASEPALKMLHCRI</sequence>
<evidence type="ECO:0000313" key="6">
    <source>
        <dbReference type="EMBL" id="MBB3046151.1"/>
    </source>
</evidence>
<evidence type="ECO:0000313" key="7">
    <source>
        <dbReference type="Proteomes" id="UP000537130"/>
    </source>
</evidence>
<keyword evidence="7" id="KW-1185">Reference proteome</keyword>
<dbReference type="Gene3D" id="3.40.50.150">
    <property type="entry name" value="Vaccinia Virus protein VP39"/>
    <property type="match status" value="1"/>
</dbReference>
<organism evidence="6 7">
    <name type="scientific">Litorivivens lipolytica</name>
    <dbReference type="NCBI Taxonomy" id="1524264"/>
    <lineage>
        <taxon>Bacteria</taxon>
        <taxon>Pseudomonadati</taxon>
        <taxon>Pseudomonadota</taxon>
        <taxon>Gammaproteobacteria</taxon>
        <taxon>Litorivivens</taxon>
    </lineage>
</organism>
<feature type="domain" description="S-adenosylmethionine-dependent methyltransferase" evidence="5">
    <location>
        <begin position="23"/>
        <end position="291"/>
    </location>
</feature>
<dbReference type="InterPro" id="IPR029063">
    <property type="entry name" value="SAM-dependent_MTases_sf"/>
</dbReference>
<evidence type="ECO:0000259" key="5">
    <source>
        <dbReference type="Pfam" id="PF10672"/>
    </source>
</evidence>
<keyword evidence="1" id="KW-0698">rRNA processing</keyword>
<proteinExistence type="predicted"/>
<keyword evidence="4" id="KW-0949">S-adenosyl-L-methionine</keyword>
<accession>A0A7W4W2A3</accession>
<dbReference type="PANTHER" id="PTHR43042:SF3">
    <property type="entry name" value="RIBOSOMAL RNA LARGE SUBUNIT METHYLTRANSFERASE YWBD-RELATED"/>
    <property type="match status" value="1"/>
</dbReference>
<evidence type="ECO:0000256" key="1">
    <source>
        <dbReference type="ARBA" id="ARBA00022552"/>
    </source>
</evidence>
<evidence type="ECO:0000256" key="4">
    <source>
        <dbReference type="ARBA" id="ARBA00022691"/>
    </source>
</evidence>
<dbReference type="RefSeq" id="WP_183408851.1">
    <property type="nucleotide sequence ID" value="NZ_JACHWY010000001.1"/>
</dbReference>
<keyword evidence="3 6" id="KW-0808">Transferase</keyword>
<dbReference type="GO" id="GO:0006364">
    <property type="term" value="P:rRNA processing"/>
    <property type="evidence" value="ECO:0007669"/>
    <property type="project" value="UniProtKB-KW"/>
</dbReference>
<name>A0A7W4W2A3_9GAMM</name>
<evidence type="ECO:0000256" key="2">
    <source>
        <dbReference type="ARBA" id="ARBA00022603"/>
    </source>
</evidence>
<dbReference type="AlphaFoldDB" id="A0A7W4W2A3"/>
<dbReference type="EMBL" id="JACHWY010000001">
    <property type="protein sequence ID" value="MBB3046151.1"/>
    <property type="molecule type" value="Genomic_DNA"/>
</dbReference>
<evidence type="ECO:0000256" key="3">
    <source>
        <dbReference type="ARBA" id="ARBA00022679"/>
    </source>
</evidence>
<dbReference type="EC" id="2.1.1.191" evidence="6"/>
<dbReference type="InterPro" id="IPR019614">
    <property type="entry name" value="SAM-dep_methyl-trfase"/>
</dbReference>
<dbReference type="GO" id="GO:0032259">
    <property type="term" value="P:methylation"/>
    <property type="evidence" value="ECO:0007669"/>
    <property type="project" value="UniProtKB-KW"/>
</dbReference>
<dbReference type="CDD" id="cd02440">
    <property type="entry name" value="AdoMet_MTases"/>
    <property type="match status" value="1"/>
</dbReference>
<dbReference type="SUPFAM" id="SSF53335">
    <property type="entry name" value="S-adenosyl-L-methionine-dependent methyltransferases"/>
    <property type="match status" value="1"/>
</dbReference>
<keyword evidence="2 6" id="KW-0489">Methyltransferase</keyword>